<dbReference type="GO" id="GO:0015772">
    <property type="term" value="P:oligosaccharide transport"/>
    <property type="evidence" value="ECO:0007669"/>
    <property type="project" value="TreeGrafter"/>
</dbReference>
<dbReference type="RefSeq" id="WP_100849537.1">
    <property type="nucleotide sequence ID" value="NZ_BMJF01000001.1"/>
</dbReference>
<dbReference type="InterPro" id="IPR053713">
    <property type="entry name" value="Bact_OM_Channel_sf"/>
</dbReference>
<dbReference type="Proteomes" id="UP000231901">
    <property type="component" value="Chromosome"/>
</dbReference>
<dbReference type="GO" id="GO:0015288">
    <property type="term" value="F:porin activity"/>
    <property type="evidence" value="ECO:0007669"/>
    <property type="project" value="TreeGrafter"/>
</dbReference>
<organism evidence="3 4">
    <name type="scientific">Dickeya fangzhongdai</name>
    <dbReference type="NCBI Taxonomy" id="1778540"/>
    <lineage>
        <taxon>Bacteria</taxon>
        <taxon>Pseudomonadati</taxon>
        <taxon>Pseudomonadota</taxon>
        <taxon>Gammaproteobacteria</taxon>
        <taxon>Enterobacterales</taxon>
        <taxon>Pectobacteriaceae</taxon>
        <taxon>Dickeya</taxon>
    </lineage>
</organism>
<dbReference type="KEGG" id="dfn:CVE23_11000"/>
<accession>A0A2K8QN21</accession>
<dbReference type="EMBL" id="CP025003">
    <property type="protein sequence ID" value="ATZ94455.1"/>
    <property type="molecule type" value="Genomic_DNA"/>
</dbReference>
<dbReference type="SUPFAM" id="SSF56935">
    <property type="entry name" value="Porins"/>
    <property type="match status" value="1"/>
</dbReference>
<keyword evidence="1 2" id="KW-0732">Signal</keyword>
<keyword evidence="4" id="KW-1185">Reference proteome</keyword>
<name>A0A2K8QN21_9GAMM</name>
<reference evidence="4" key="1">
    <citation type="journal article" date="2018" name="Genome Announc.">
        <title>Complete genome sequence of a Dickeya fangzhongdai type strain causing bleeding canker of pear tree trunks.</title>
        <authorList>
            <person name="Zhao Y."/>
            <person name="Tian Y."/>
            <person name="Li X."/>
            <person name="Hu B."/>
        </authorList>
    </citation>
    <scope>NUCLEOTIDE SEQUENCE [LARGE SCALE GENOMIC DNA]</scope>
    <source>
        <strain evidence="4">DSM 101947</strain>
    </source>
</reference>
<dbReference type="Gene3D" id="2.40.160.40">
    <property type="entry name" value="monomeric porin ompg"/>
    <property type="match status" value="1"/>
</dbReference>
<dbReference type="InterPro" id="IPR009331">
    <property type="entry name" value="Oligogalacturonate-sp_porin"/>
</dbReference>
<dbReference type="GeneID" id="66564860"/>
<protein>
    <submittedName>
        <fullName evidence="3">Porin</fullName>
    </submittedName>
</protein>
<feature type="chain" id="PRO_5014953311" evidence="2">
    <location>
        <begin position="21"/>
        <end position="247"/>
    </location>
</feature>
<feature type="signal peptide" evidence="2">
    <location>
        <begin position="1"/>
        <end position="20"/>
    </location>
</feature>
<dbReference type="PANTHER" id="PTHR38105:SF5">
    <property type="entry name" value="OUTER MEMBRANE PROTEIN"/>
    <property type="match status" value="1"/>
</dbReference>
<dbReference type="PANTHER" id="PTHR38105">
    <property type="entry name" value="OUTER MEMBRANE PROTEIN-RELATED-RELATED"/>
    <property type="match status" value="1"/>
</dbReference>
<evidence type="ECO:0000313" key="4">
    <source>
        <dbReference type="Proteomes" id="UP000231901"/>
    </source>
</evidence>
<dbReference type="Pfam" id="PF06178">
    <property type="entry name" value="KdgM"/>
    <property type="match status" value="1"/>
</dbReference>
<dbReference type="AlphaFoldDB" id="A0A2K8QN21"/>
<proteinExistence type="predicted"/>
<sequence>MKFKILTVMVASLVSMSSMAVTFDYRHEMKDTQNANHQDRLLISHRFENGFGLSSEVKWKQSGNDSTPNKPYNEQVSNGTEVTASYLYKFNKMFNAEAGFNLVSDNTGNKYRPYIKGGVNFTDSLYYTLRYRPFYQRYSSTINAYDRNGNPAEATNMKGYTITSVLGYKFLDNFTVEYELEYNKNTKAGSFGYIYDNDNDNLTHDVKLAYKIDKNWTPYIQVANVEGPSKTTDERQTRYRVGVQYNF</sequence>
<evidence type="ECO:0000256" key="2">
    <source>
        <dbReference type="SAM" id="SignalP"/>
    </source>
</evidence>
<dbReference type="GO" id="GO:0009279">
    <property type="term" value="C:cell outer membrane"/>
    <property type="evidence" value="ECO:0007669"/>
    <property type="project" value="TreeGrafter"/>
</dbReference>
<gene>
    <name evidence="3" type="ORF">CVE23_11000</name>
</gene>
<evidence type="ECO:0000313" key="3">
    <source>
        <dbReference type="EMBL" id="ATZ94455.1"/>
    </source>
</evidence>
<evidence type="ECO:0000256" key="1">
    <source>
        <dbReference type="ARBA" id="ARBA00022729"/>
    </source>
</evidence>